<name>A0ABR3PE29_9PEZI</name>
<feature type="compositionally biased region" description="Low complexity" evidence="1">
    <location>
        <begin position="290"/>
        <end position="300"/>
    </location>
</feature>
<evidence type="ECO:0000259" key="2">
    <source>
        <dbReference type="Pfam" id="PF00149"/>
    </source>
</evidence>
<reference evidence="3 4" key="1">
    <citation type="submission" date="2024-07" db="EMBL/GenBank/DDBJ databases">
        <title>Draft sequence of the Neodothiora populina.</title>
        <authorList>
            <person name="Drown D.D."/>
            <person name="Schuette U.S."/>
            <person name="Buechlein A.B."/>
            <person name="Rusch D.R."/>
            <person name="Winton L.W."/>
            <person name="Adams G.A."/>
        </authorList>
    </citation>
    <scope>NUCLEOTIDE SEQUENCE [LARGE SCALE GENOMIC DNA]</scope>
    <source>
        <strain evidence="3 4">CPC 39397</strain>
    </source>
</reference>
<dbReference type="PANTHER" id="PTHR37844:SF2">
    <property type="entry name" value="SER_THR PROTEIN PHOSPHATASE SUPERFAMILY (AFU_ORTHOLOGUE AFUA_1G14840)"/>
    <property type="match status" value="1"/>
</dbReference>
<organism evidence="3 4">
    <name type="scientific">Neodothiora populina</name>
    <dbReference type="NCBI Taxonomy" id="2781224"/>
    <lineage>
        <taxon>Eukaryota</taxon>
        <taxon>Fungi</taxon>
        <taxon>Dikarya</taxon>
        <taxon>Ascomycota</taxon>
        <taxon>Pezizomycotina</taxon>
        <taxon>Dothideomycetes</taxon>
        <taxon>Dothideomycetidae</taxon>
        <taxon>Dothideales</taxon>
        <taxon>Dothioraceae</taxon>
        <taxon>Neodothiora</taxon>
    </lineage>
</organism>
<dbReference type="GeneID" id="95974432"/>
<accession>A0ABR3PE29</accession>
<dbReference type="Gene3D" id="3.60.21.10">
    <property type="match status" value="1"/>
</dbReference>
<protein>
    <recommendedName>
        <fullName evidence="2">Calcineurin-like phosphoesterase domain-containing protein</fullName>
    </recommendedName>
</protein>
<evidence type="ECO:0000313" key="3">
    <source>
        <dbReference type="EMBL" id="KAL1304327.1"/>
    </source>
</evidence>
<comment type="caution">
    <text evidence="3">The sequence shown here is derived from an EMBL/GenBank/DDBJ whole genome shotgun (WGS) entry which is preliminary data.</text>
</comment>
<sequence length="318" mass="35354">MSSCEAVHRVAVAAEDEQRAYPTSTSVPDTSACSSVATGPDEVEIQIISDLHLEFGHQYADYIIVPTAPYLVLAGDVGSLAEYEHLLSFLRRHIMSYKRIFYVLGNHEFHGTSSDAGIVSARILESEACLNGRVTILHRDRVDLEDADITLLGCTLWSHIPPSARHAVENKVKDYRHIDGWSVDVHNAQHVQDVEWLKSQLHKIHIEDPSRKVMVVTHHAPSNQGTSHPAHTQNSWTSAFSTALLEGEGATWSGISNVRYWIFGHTHWTTEFDIVGLTVLSNQRGYRMSGSIDSSSNGDGHVIASQKHTFDQSKTLRL</sequence>
<dbReference type="EMBL" id="JBFMKM010000009">
    <property type="protein sequence ID" value="KAL1304327.1"/>
    <property type="molecule type" value="Genomic_DNA"/>
</dbReference>
<gene>
    <name evidence="3" type="ORF">AAFC00_000729</name>
</gene>
<dbReference type="Proteomes" id="UP001562354">
    <property type="component" value="Unassembled WGS sequence"/>
</dbReference>
<keyword evidence="4" id="KW-1185">Reference proteome</keyword>
<dbReference type="InterPro" id="IPR004843">
    <property type="entry name" value="Calcineurin-like_PHP"/>
</dbReference>
<dbReference type="Pfam" id="PF00149">
    <property type="entry name" value="Metallophos"/>
    <property type="match status" value="1"/>
</dbReference>
<evidence type="ECO:0000256" key="1">
    <source>
        <dbReference type="SAM" id="MobiDB-lite"/>
    </source>
</evidence>
<feature type="region of interest" description="Disordered" evidence="1">
    <location>
        <begin position="290"/>
        <end position="318"/>
    </location>
</feature>
<feature type="domain" description="Calcineurin-like phosphoesterase" evidence="2">
    <location>
        <begin position="47"/>
        <end position="267"/>
    </location>
</feature>
<evidence type="ECO:0000313" key="4">
    <source>
        <dbReference type="Proteomes" id="UP001562354"/>
    </source>
</evidence>
<dbReference type="PANTHER" id="PTHR37844">
    <property type="entry name" value="SER/THR PROTEIN PHOSPHATASE SUPERFAMILY (AFU_ORTHOLOGUE AFUA_1G14840)"/>
    <property type="match status" value="1"/>
</dbReference>
<dbReference type="RefSeq" id="XP_069200602.1">
    <property type="nucleotide sequence ID" value="XM_069347431.1"/>
</dbReference>
<dbReference type="SUPFAM" id="SSF56300">
    <property type="entry name" value="Metallo-dependent phosphatases"/>
    <property type="match status" value="1"/>
</dbReference>
<dbReference type="InterPro" id="IPR029052">
    <property type="entry name" value="Metallo-depent_PP-like"/>
</dbReference>
<proteinExistence type="predicted"/>